<accession>A0AAD8SJ99</accession>
<organism evidence="2 3">
    <name type="scientific">Lolium multiflorum</name>
    <name type="common">Italian ryegrass</name>
    <name type="synonym">Lolium perenne subsp. multiflorum</name>
    <dbReference type="NCBI Taxonomy" id="4521"/>
    <lineage>
        <taxon>Eukaryota</taxon>
        <taxon>Viridiplantae</taxon>
        <taxon>Streptophyta</taxon>
        <taxon>Embryophyta</taxon>
        <taxon>Tracheophyta</taxon>
        <taxon>Spermatophyta</taxon>
        <taxon>Magnoliopsida</taxon>
        <taxon>Liliopsida</taxon>
        <taxon>Poales</taxon>
        <taxon>Poaceae</taxon>
        <taxon>BOP clade</taxon>
        <taxon>Pooideae</taxon>
        <taxon>Poodae</taxon>
        <taxon>Poeae</taxon>
        <taxon>Poeae Chloroplast Group 2 (Poeae type)</taxon>
        <taxon>Loliodinae</taxon>
        <taxon>Loliinae</taxon>
        <taxon>Lolium</taxon>
    </lineage>
</organism>
<reference evidence="2" key="1">
    <citation type="submission" date="2023-07" db="EMBL/GenBank/DDBJ databases">
        <title>A chromosome-level genome assembly of Lolium multiflorum.</title>
        <authorList>
            <person name="Chen Y."/>
            <person name="Copetti D."/>
            <person name="Kolliker R."/>
            <person name="Studer B."/>
        </authorList>
    </citation>
    <scope>NUCLEOTIDE SEQUENCE</scope>
    <source>
        <strain evidence="2">02402/16</strain>
        <tissue evidence="2">Leaf</tissue>
    </source>
</reference>
<evidence type="ECO:0000313" key="2">
    <source>
        <dbReference type="EMBL" id="KAK1653212.1"/>
    </source>
</evidence>
<proteinExistence type="predicted"/>
<evidence type="ECO:0000256" key="1">
    <source>
        <dbReference type="SAM" id="MobiDB-lite"/>
    </source>
</evidence>
<feature type="region of interest" description="Disordered" evidence="1">
    <location>
        <begin position="1"/>
        <end position="22"/>
    </location>
</feature>
<dbReference type="AlphaFoldDB" id="A0AAD8SJ99"/>
<gene>
    <name evidence="2" type="ORF">QYE76_071017</name>
</gene>
<comment type="caution">
    <text evidence="2">The sequence shown here is derived from an EMBL/GenBank/DDBJ whole genome shotgun (WGS) entry which is preliminary data.</text>
</comment>
<keyword evidence="3" id="KW-1185">Reference proteome</keyword>
<dbReference type="EMBL" id="JAUUTY010000004">
    <property type="protein sequence ID" value="KAK1653212.1"/>
    <property type="molecule type" value="Genomic_DNA"/>
</dbReference>
<dbReference type="Proteomes" id="UP001231189">
    <property type="component" value="Unassembled WGS sequence"/>
</dbReference>
<sequence>MDTRVLGARSLRHVPPPQGARHARCHATDLHSMLDTLPRHRLPDQIRYGSSSDSCPRSLSAACAMPSTTPKSATSASLVRRARAWNCITARRAPAHRLVYVVLPVWVSQPTRGAPYRCRALQLPVVHKRSPILDLQLGSLSSMVRRGATWYSRLRRR</sequence>
<evidence type="ECO:0000313" key="3">
    <source>
        <dbReference type="Proteomes" id="UP001231189"/>
    </source>
</evidence>
<name>A0AAD8SJ99_LOLMU</name>
<protein>
    <submittedName>
        <fullName evidence="2">Uncharacterized protein</fullName>
    </submittedName>
</protein>